<gene>
    <name evidence="2" type="ORF">SFB21_0165</name>
</gene>
<evidence type="ECO:0000313" key="2">
    <source>
        <dbReference type="EMBL" id="CAB1207524.1"/>
    </source>
</evidence>
<sequence>MSLLRCPYCQSNDISVIESPRHLPSTQTSTSQTASLMSPAALAALGVSVSKTLNIPPIAGALAGVVIGGIWMLLVDDEPQSQPRPHIVYRTEYYCNDCDRSFSPNMRN</sequence>
<keyword evidence="1" id="KW-0472">Membrane</keyword>
<comment type="caution">
    <text evidence="2">The sequence shown here is derived from an EMBL/GenBank/DDBJ whole genome shotgun (WGS) entry which is preliminary data.</text>
</comment>
<reference evidence="2 3" key="1">
    <citation type="submission" date="2020-02" db="EMBL/GenBank/DDBJ databases">
        <authorList>
            <person name="Chaudhuri R."/>
        </authorList>
    </citation>
    <scope>NUCLEOTIDE SEQUENCE [LARGE SCALE GENOMIC DNA]</scope>
    <source>
        <strain evidence="2">SFB21</strain>
    </source>
</reference>
<evidence type="ECO:0000256" key="1">
    <source>
        <dbReference type="SAM" id="Phobius"/>
    </source>
</evidence>
<dbReference type="AlphaFoldDB" id="A0A811GAS8"/>
<feature type="transmembrane region" description="Helical" evidence="1">
    <location>
        <begin position="55"/>
        <end position="75"/>
    </location>
</feature>
<evidence type="ECO:0000313" key="3">
    <source>
        <dbReference type="Proteomes" id="UP000489961"/>
    </source>
</evidence>
<accession>A0A811GAS8</accession>
<protein>
    <submittedName>
        <fullName evidence="2">Uncharacterized protein</fullName>
    </submittedName>
</protein>
<proteinExistence type="predicted"/>
<dbReference type="RefSeq" id="WP_174558181.1">
    <property type="nucleotide sequence ID" value="NZ_CADDTS010000004.1"/>
</dbReference>
<name>A0A811GAS8_9GAMM</name>
<keyword evidence="1" id="KW-0812">Transmembrane</keyword>
<dbReference type="EMBL" id="CADDTS010000004">
    <property type="protein sequence ID" value="CAB1207524.1"/>
    <property type="molecule type" value="Genomic_DNA"/>
</dbReference>
<dbReference type="Proteomes" id="UP000489961">
    <property type="component" value="Unassembled WGS sequence"/>
</dbReference>
<organism evidence="2 3">
    <name type="scientific">Acinetobacter bouvetii</name>
    <dbReference type="NCBI Taxonomy" id="202951"/>
    <lineage>
        <taxon>Bacteria</taxon>
        <taxon>Pseudomonadati</taxon>
        <taxon>Pseudomonadota</taxon>
        <taxon>Gammaproteobacteria</taxon>
        <taxon>Moraxellales</taxon>
        <taxon>Moraxellaceae</taxon>
        <taxon>Acinetobacter</taxon>
    </lineage>
</organism>
<keyword evidence="1" id="KW-1133">Transmembrane helix</keyword>